<evidence type="ECO:0000313" key="1">
    <source>
        <dbReference type="EMBL" id="SFD64954.1"/>
    </source>
</evidence>
<accession>A0A1I1U2L8</accession>
<dbReference type="STRING" id="54.SAMN02745121_00915"/>
<dbReference type="AlphaFoldDB" id="A0A1I1U2L8"/>
<organism evidence="1 2">
    <name type="scientific">Nannocystis exedens</name>
    <dbReference type="NCBI Taxonomy" id="54"/>
    <lineage>
        <taxon>Bacteria</taxon>
        <taxon>Pseudomonadati</taxon>
        <taxon>Myxococcota</taxon>
        <taxon>Polyangia</taxon>
        <taxon>Nannocystales</taxon>
        <taxon>Nannocystaceae</taxon>
        <taxon>Nannocystis</taxon>
    </lineage>
</organism>
<gene>
    <name evidence="1" type="ORF">SAMN02745121_00915</name>
</gene>
<evidence type="ECO:0000313" key="2">
    <source>
        <dbReference type="Proteomes" id="UP000199400"/>
    </source>
</evidence>
<dbReference type="RefSeq" id="WP_096329419.1">
    <property type="nucleotide sequence ID" value="NZ_FOMX01000003.1"/>
</dbReference>
<dbReference type="Proteomes" id="UP000199400">
    <property type="component" value="Unassembled WGS sequence"/>
</dbReference>
<dbReference type="Pfam" id="PF07070">
    <property type="entry name" value="Spo0M"/>
    <property type="match status" value="1"/>
</dbReference>
<sequence length="138" mass="15105">MEILDRLKSIVGIGKATIELTKVDAPVRPGAELHATVMLRGGDYDVAVQDVRLHFDEERMVYTAQGRGDFAFWQQHASVTIPLGGRMLGKDEQLELPVVLTLPADLAPNAENLRYVLIAETEIPGLNPKHAVPVEVVA</sequence>
<reference evidence="2" key="1">
    <citation type="submission" date="2016-10" db="EMBL/GenBank/DDBJ databases">
        <authorList>
            <person name="Varghese N."/>
            <person name="Submissions S."/>
        </authorList>
    </citation>
    <scope>NUCLEOTIDE SEQUENCE [LARGE SCALE GENOMIC DNA]</scope>
    <source>
        <strain evidence="2">ATCC 25963</strain>
    </source>
</reference>
<proteinExistence type="predicted"/>
<dbReference type="OrthoDB" id="3431481at2"/>
<name>A0A1I1U2L8_9BACT</name>
<dbReference type="EMBL" id="FOMX01000003">
    <property type="protein sequence ID" value="SFD64954.1"/>
    <property type="molecule type" value="Genomic_DNA"/>
</dbReference>
<dbReference type="InterPro" id="IPR009776">
    <property type="entry name" value="Spore_0_M"/>
</dbReference>
<protein>
    <submittedName>
        <fullName evidence="1">SpoOM protein</fullName>
    </submittedName>
</protein>
<keyword evidence="2" id="KW-1185">Reference proteome</keyword>